<feature type="non-terminal residue" evidence="1">
    <location>
        <position position="184"/>
    </location>
</feature>
<dbReference type="SUPFAM" id="SSF51197">
    <property type="entry name" value="Clavaminate synthase-like"/>
    <property type="match status" value="1"/>
</dbReference>
<dbReference type="Gene3D" id="2.60.120.620">
    <property type="entry name" value="q2cbj1_9rhob like domain"/>
    <property type="match status" value="1"/>
</dbReference>
<proteinExistence type="predicted"/>
<evidence type="ECO:0008006" key="2">
    <source>
        <dbReference type="Google" id="ProtNLM"/>
    </source>
</evidence>
<accession>A0A383DY05</accession>
<dbReference type="EMBL" id="UINC01221192">
    <property type="protein sequence ID" value="SVE49422.1"/>
    <property type="molecule type" value="Genomic_DNA"/>
</dbReference>
<name>A0A383DY05_9ZZZZ</name>
<dbReference type="Pfam" id="PF05721">
    <property type="entry name" value="PhyH"/>
    <property type="match status" value="1"/>
</dbReference>
<sequence length="184" mass="20424">MALTIEEIDAYNTQGFVLIKDVLSPSDTKPVIDELGAFIDNQAHELYDQDKITDLHTDAPFDLRYGLLLKQCAEIGNGMDIMHMRSPAMFAFLGNSNFLDAVESLVGSEITCNPIQHVRAKPPSDYGSSSWSHGVPWHQDAAVMMKEAEGSNVVTCWLPLSKSTIERGCLQVLPRVSKMGYLRH</sequence>
<dbReference type="AlphaFoldDB" id="A0A383DY05"/>
<dbReference type="PANTHER" id="PTHR20883:SF14">
    <property type="entry name" value="PHYTANOYL-COA DIOXYGENASE"/>
    <property type="match status" value="1"/>
</dbReference>
<dbReference type="PANTHER" id="PTHR20883">
    <property type="entry name" value="PHYTANOYL-COA DIOXYGENASE DOMAIN CONTAINING 1"/>
    <property type="match status" value="1"/>
</dbReference>
<organism evidence="1">
    <name type="scientific">marine metagenome</name>
    <dbReference type="NCBI Taxonomy" id="408172"/>
    <lineage>
        <taxon>unclassified sequences</taxon>
        <taxon>metagenomes</taxon>
        <taxon>ecological metagenomes</taxon>
    </lineage>
</organism>
<gene>
    <name evidence="1" type="ORF">METZ01_LOCUS502276</name>
</gene>
<reference evidence="1" key="1">
    <citation type="submission" date="2018-05" db="EMBL/GenBank/DDBJ databases">
        <authorList>
            <person name="Lanie J.A."/>
            <person name="Ng W.-L."/>
            <person name="Kazmierczak K.M."/>
            <person name="Andrzejewski T.M."/>
            <person name="Davidsen T.M."/>
            <person name="Wayne K.J."/>
            <person name="Tettelin H."/>
            <person name="Glass J.I."/>
            <person name="Rusch D."/>
            <person name="Podicherti R."/>
            <person name="Tsui H.-C.T."/>
            <person name="Winkler M.E."/>
        </authorList>
    </citation>
    <scope>NUCLEOTIDE SEQUENCE</scope>
</reference>
<evidence type="ECO:0000313" key="1">
    <source>
        <dbReference type="EMBL" id="SVE49422.1"/>
    </source>
</evidence>
<dbReference type="InterPro" id="IPR008775">
    <property type="entry name" value="Phytyl_CoA_dOase-like"/>
</dbReference>
<protein>
    <recommendedName>
        <fullName evidence="2">Phytanoyl-CoA dioxygenase</fullName>
    </recommendedName>
</protein>